<feature type="region of interest" description="Disordered" evidence="1">
    <location>
        <begin position="193"/>
        <end position="214"/>
    </location>
</feature>
<name>A0AAW2J0P0_9LAMI</name>
<dbReference type="Pfam" id="PF14309">
    <property type="entry name" value="DUF4378"/>
    <property type="match status" value="1"/>
</dbReference>
<evidence type="ECO:0000259" key="2">
    <source>
        <dbReference type="Pfam" id="PF14309"/>
    </source>
</evidence>
<evidence type="ECO:0000256" key="1">
    <source>
        <dbReference type="SAM" id="MobiDB-lite"/>
    </source>
</evidence>
<feature type="domain" description="DUF4378" evidence="2">
    <location>
        <begin position="792"/>
        <end position="951"/>
    </location>
</feature>
<proteinExistence type="predicted"/>
<feature type="region of interest" description="Disordered" evidence="1">
    <location>
        <begin position="490"/>
        <end position="509"/>
    </location>
</feature>
<feature type="domain" description="DUF3741" evidence="3">
    <location>
        <begin position="97"/>
        <end position="123"/>
    </location>
</feature>
<dbReference type="PANTHER" id="PTHR21726">
    <property type="entry name" value="PHOSPHATIDYLINOSITOL N-ACETYLGLUCOSAMINYLTRANSFERASE SUBUNIT P DOWN SYNDROME CRITICAL REGION PROTEIN 5 -RELATED"/>
    <property type="match status" value="1"/>
</dbReference>
<gene>
    <name evidence="4" type="ORF">Sangu_2672200</name>
</gene>
<feature type="region of interest" description="Disordered" evidence="1">
    <location>
        <begin position="77"/>
        <end position="102"/>
    </location>
</feature>
<sequence length="958" mass="106276">MNDTLEKTASSLAVVEKKPHRPGGCVGIFFQLFDWNRRFAKKKLFSKKLLPPVRLRQASKKFGGDEKQPKLRLIADENSGGFPTAKNNNGATNNDDHEQKHETRVPGLVARLMGLESMPALQREKSRKVLASGFVNGKAEKFVVDDVREEVTLEKVGIKHELRPQKLQRTSVSERLPITRLGSEKLPFKNVLSKSRKHHPKLPSPVKSPRHIPRKNSSKLIGAATRILEPGLQTSRLKCALTYSNTLHHPPHNTVVEERTHLLSSQLEGSDGLASVDAKGPPCRNCGYLLDRPRASEQPLVFASPSSHCVGSSCQGLERSKPGNSAFYQELGEDLLENYPAVAAPVVDNLQSHVNFTSCKTPFSGQIQRHSGSQQCKPPTSVPVPLNHNHKTQIQNQMLRARDIVPPRSKLNSATSSKVSTATVMNGAKDFVSGNQSFSTRSRPPVRVDNGKFESAKRIANRLNESVPPGRKRRPTNISKQGETSVFMSSTSDKQSFGSPHAMPGRQLGDNVGVINRQRNRSGLLHLQKRTVDSGQMNNNVVSFTFNSPVKQKTGIREVVEKSVPNDLRCHNSLQKSPSQENHRRARFEKPFPLSEDALGALLEQKLKELTSQGEDVGSNAPKKTTAMILQELISALTSEIPFQQDLPAASDGRNNRCDQSHFSKSTSITSSQTNVMAVKLSFDQHLESEHPSPGSVLETQFSTESCPSGSLDETQVYSQAINHSQNLCIAPIMDRDCLPLIPSFSILQPQQKQLTLAKELVIDILNNVSEILCCSDLAICGLKGDKLDQAKEVLVNAELVFHNAGLSGSFLGRGFPIKHLLLDELDTLASVLWMNFGCSLGIEDGKEVNQLKRFVLDSIIEHLGSRLEGYPKAGSKVSRKLPLRMNTTNTLIFEIVDIVRRWEDLSRFGLDELIEKEMTRSLGEWTQCENEAFETGMEISRHVFQVLLDETVRDLWN</sequence>
<organism evidence="4">
    <name type="scientific">Sesamum angustifolium</name>
    <dbReference type="NCBI Taxonomy" id="2727405"/>
    <lineage>
        <taxon>Eukaryota</taxon>
        <taxon>Viridiplantae</taxon>
        <taxon>Streptophyta</taxon>
        <taxon>Embryophyta</taxon>
        <taxon>Tracheophyta</taxon>
        <taxon>Spermatophyta</taxon>
        <taxon>Magnoliopsida</taxon>
        <taxon>eudicotyledons</taxon>
        <taxon>Gunneridae</taxon>
        <taxon>Pentapetalae</taxon>
        <taxon>asterids</taxon>
        <taxon>lamiids</taxon>
        <taxon>Lamiales</taxon>
        <taxon>Pedaliaceae</taxon>
        <taxon>Sesamum</taxon>
    </lineage>
</organism>
<accession>A0AAW2J0P0</accession>
<dbReference type="EMBL" id="JACGWK010001466">
    <property type="protein sequence ID" value="KAL0287869.1"/>
    <property type="molecule type" value="Genomic_DNA"/>
</dbReference>
<protein>
    <recommendedName>
        <fullName evidence="5">DUF4378 domain-containing protein</fullName>
    </recommendedName>
</protein>
<dbReference type="InterPro" id="IPR032795">
    <property type="entry name" value="DUF3741-assoc"/>
</dbReference>
<dbReference type="AlphaFoldDB" id="A0AAW2J0P0"/>
<evidence type="ECO:0000259" key="3">
    <source>
        <dbReference type="Pfam" id="PF14383"/>
    </source>
</evidence>
<dbReference type="Pfam" id="PF14383">
    <property type="entry name" value="VARLMGL"/>
    <property type="match status" value="1"/>
</dbReference>
<reference evidence="4" key="1">
    <citation type="submission" date="2020-06" db="EMBL/GenBank/DDBJ databases">
        <authorList>
            <person name="Li T."/>
            <person name="Hu X."/>
            <person name="Zhang T."/>
            <person name="Song X."/>
            <person name="Zhang H."/>
            <person name="Dai N."/>
            <person name="Sheng W."/>
            <person name="Hou X."/>
            <person name="Wei L."/>
        </authorList>
    </citation>
    <scope>NUCLEOTIDE SEQUENCE</scope>
    <source>
        <strain evidence="4">G01</strain>
        <tissue evidence="4">Leaf</tissue>
    </source>
</reference>
<comment type="caution">
    <text evidence="4">The sequence shown here is derived from an EMBL/GenBank/DDBJ whole genome shotgun (WGS) entry which is preliminary data.</text>
</comment>
<dbReference type="InterPro" id="IPR025486">
    <property type="entry name" value="DUF4378"/>
</dbReference>
<dbReference type="PANTHER" id="PTHR21726:SF61">
    <property type="entry name" value="DNAA INITIATOR-ASSOCIATING PROTEIN"/>
    <property type="match status" value="1"/>
</dbReference>
<reference evidence="4" key="2">
    <citation type="journal article" date="2024" name="Plant">
        <title>Genomic evolution and insights into agronomic trait innovations of Sesamum species.</title>
        <authorList>
            <person name="Miao H."/>
            <person name="Wang L."/>
            <person name="Qu L."/>
            <person name="Liu H."/>
            <person name="Sun Y."/>
            <person name="Le M."/>
            <person name="Wang Q."/>
            <person name="Wei S."/>
            <person name="Zheng Y."/>
            <person name="Lin W."/>
            <person name="Duan Y."/>
            <person name="Cao H."/>
            <person name="Xiong S."/>
            <person name="Wang X."/>
            <person name="Wei L."/>
            <person name="Li C."/>
            <person name="Ma Q."/>
            <person name="Ju M."/>
            <person name="Zhao R."/>
            <person name="Li G."/>
            <person name="Mu C."/>
            <person name="Tian Q."/>
            <person name="Mei H."/>
            <person name="Zhang T."/>
            <person name="Gao T."/>
            <person name="Zhang H."/>
        </authorList>
    </citation>
    <scope>NUCLEOTIDE SEQUENCE</scope>
    <source>
        <strain evidence="4">G01</strain>
    </source>
</reference>
<evidence type="ECO:0008006" key="5">
    <source>
        <dbReference type="Google" id="ProtNLM"/>
    </source>
</evidence>
<evidence type="ECO:0000313" key="4">
    <source>
        <dbReference type="EMBL" id="KAL0287869.1"/>
    </source>
</evidence>
<feature type="region of interest" description="Disordered" evidence="1">
    <location>
        <begin position="465"/>
        <end position="484"/>
    </location>
</feature>